<dbReference type="RefSeq" id="WP_134779234.1">
    <property type="nucleotide sequence ID" value="NZ_SPDS01000001.1"/>
</dbReference>
<dbReference type="Gene3D" id="6.10.140.530">
    <property type="match status" value="2"/>
</dbReference>
<dbReference type="AlphaFoldDB" id="A0A4Y8TVV4"/>
<evidence type="ECO:0000313" key="3">
    <source>
        <dbReference type="Proteomes" id="UP000297638"/>
    </source>
</evidence>
<protein>
    <recommendedName>
        <fullName evidence="1">Helicase-associated domain-containing protein</fullName>
    </recommendedName>
</protein>
<feature type="domain" description="Helicase-associated" evidence="1">
    <location>
        <begin position="55"/>
        <end position="111"/>
    </location>
</feature>
<evidence type="ECO:0000259" key="1">
    <source>
        <dbReference type="Pfam" id="PF03457"/>
    </source>
</evidence>
<accession>A0A4Y8TVV4</accession>
<comment type="caution">
    <text evidence="2">The sequence shown here is derived from an EMBL/GenBank/DDBJ whole genome shotgun (WGS) entry which is preliminary data.</text>
</comment>
<dbReference type="InterPro" id="IPR005114">
    <property type="entry name" value="Helicase_assoc"/>
</dbReference>
<organism evidence="2 3">
    <name type="scientific">Glutamicibacter arilaitensis</name>
    <dbReference type="NCBI Taxonomy" id="256701"/>
    <lineage>
        <taxon>Bacteria</taxon>
        <taxon>Bacillati</taxon>
        <taxon>Actinomycetota</taxon>
        <taxon>Actinomycetes</taxon>
        <taxon>Micrococcales</taxon>
        <taxon>Micrococcaceae</taxon>
        <taxon>Glutamicibacter</taxon>
    </lineage>
</organism>
<reference evidence="2 3" key="1">
    <citation type="submission" date="2019-03" db="EMBL/GenBank/DDBJ databases">
        <title>Glutamicibacter sp. LJH19 genome.</title>
        <authorList>
            <person name="Sinai Borker S."/>
            <person name="Kumar R."/>
        </authorList>
    </citation>
    <scope>NUCLEOTIDE SEQUENCE [LARGE SCALE GENOMIC DNA]</scope>
    <source>
        <strain evidence="2 3">LJH19</strain>
    </source>
</reference>
<dbReference type="EMBL" id="SPDS01000001">
    <property type="protein sequence ID" value="TFH55938.1"/>
    <property type="molecule type" value="Genomic_DNA"/>
</dbReference>
<evidence type="ECO:0000313" key="2">
    <source>
        <dbReference type="EMBL" id="TFH55938.1"/>
    </source>
</evidence>
<gene>
    <name evidence="2" type="ORF">EXY26_02385</name>
</gene>
<proteinExistence type="predicted"/>
<dbReference type="Pfam" id="PF03457">
    <property type="entry name" value="HA"/>
    <property type="match status" value="1"/>
</dbReference>
<sequence>MMFTAGLTASEIADLCKQNIATVHLHLKNREKYDDGFYSKHLEALKARGPHRISTKWRKRVKQAHDFYLTRGHLPLHSGNSSEHSLAEWIAEQRRLYARNELPLAKLVLLEPLPGWHVNARIQEREMLWLNKLKLFIDFVAIEHRMPRYRTYATPEEHVLGVWVHNQHQRRTENRLELWKLEALNEEVPGWRSRA</sequence>
<name>A0A4Y8TVV4_9MICC</name>
<dbReference type="Proteomes" id="UP000297638">
    <property type="component" value="Unassembled WGS sequence"/>
</dbReference>